<evidence type="ECO:0000313" key="2">
    <source>
        <dbReference type="EMBL" id="CAK0881950.1"/>
    </source>
</evidence>
<feature type="compositionally biased region" description="Basic residues" evidence="1">
    <location>
        <begin position="81"/>
        <end position="99"/>
    </location>
</feature>
<gene>
    <name evidence="2" type="ORF">PCOR1329_LOCUS64635</name>
</gene>
<sequence length="121" mass="12983">AVDGEFPPVAALTLGAREGRAPSTMLFVMCTDKSAWLFPYARELLRKTAQPVDSEEREEDDEIQAALQLPSRHPVLGPALHGRHGSRGPLRRSSGRRRGPQPGVAAARRPPGHCRGGEGAG</sequence>
<name>A0ABN9W722_9DINO</name>
<protein>
    <submittedName>
        <fullName evidence="2">Uncharacterized protein</fullName>
    </submittedName>
</protein>
<comment type="caution">
    <text evidence="2">The sequence shown here is derived from an EMBL/GenBank/DDBJ whole genome shotgun (WGS) entry which is preliminary data.</text>
</comment>
<feature type="compositionally biased region" description="Acidic residues" evidence="1">
    <location>
        <begin position="53"/>
        <end position="63"/>
    </location>
</feature>
<accession>A0ABN9W722</accession>
<evidence type="ECO:0000313" key="3">
    <source>
        <dbReference type="Proteomes" id="UP001189429"/>
    </source>
</evidence>
<feature type="non-terminal residue" evidence="2">
    <location>
        <position position="1"/>
    </location>
</feature>
<proteinExistence type="predicted"/>
<organism evidence="2 3">
    <name type="scientific">Prorocentrum cordatum</name>
    <dbReference type="NCBI Taxonomy" id="2364126"/>
    <lineage>
        <taxon>Eukaryota</taxon>
        <taxon>Sar</taxon>
        <taxon>Alveolata</taxon>
        <taxon>Dinophyceae</taxon>
        <taxon>Prorocentrales</taxon>
        <taxon>Prorocentraceae</taxon>
        <taxon>Prorocentrum</taxon>
    </lineage>
</organism>
<dbReference type="EMBL" id="CAUYUJ010018249">
    <property type="protein sequence ID" value="CAK0881950.1"/>
    <property type="molecule type" value="Genomic_DNA"/>
</dbReference>
<keyword evidence="3" id="KW-1185">Reference proteome</keyword>
<dbReference type="Proteomes" id="UP001189429">
    <property type="component" value="Unassembled WGS sequence"/>
</dbReference>
<feature type="region of interest" description="Disordered" evidence="1">
    <location>
        <begin position="49"/>
        <end position="121"/>
    </location>
</feature>
<feature type="non-terminal residue" evidence="2">
    <location>
        <position position="121"/>
    </location>
</feature>
<evidence type="ECO:0000256" key="1">
    <source>
        <dbReference type="SAM" id="MobiDB-lite"/>
    </source>
</evidence>
<reference evidence="2" key="1">
    <citation type="submission" date="2023-10" db="EMBL/GenBank/DDBJ databases">
        <authorList>
            <person name="Chen Y."/>
            <person name="Shah S."/>
            <person name="Dougan E. K."/>
            <person name="Thang M."/>
            <person name="Chan C."/>
        </authorList>
    </citation>
    <scope>NUCLEOTIDE SEQUENCE [LARGE SCALE GENOMIC DNA]</scope>
</reference>